<dbReference type="Proteomes" id="UP001500866">
    <property type="component" value="Unassembled WGS sequence"/>
</dbReference>
<evidence type="ECO:0000256" key="3">
    <source>
        <dbReference type="ARBA" id="ARBA00022448"/>
    </source>
</evidence>
<dbReference type="InterPro" id="IPR034236">
    <property type="entry name" value="CuRO_CcO_Caa3_II"/>
</dbReference>
<dbReference type="InterPro" id="IPR045187">
    <property type="entry name" value="CcO_II"/>
</dbReference>
<dbReference type="Pfam" id="PF02790">
    <property type="entry name" value="COX2_TM"/>
    <property type="match status" value="1"/>
</dbReference>
<feature type="domain" description="Cytochrome oxidase subunit II transmembrane region profile" evidence="21">
    <location>
        <begin position="23"/>
        <end position="121"/>
    </location>
</feature>
<feature type="transmembrane region" description="Helical" evidence="19">
    <location>
        <begin position="90"/>
        <end position="112"/>
    </location>
</feature>
<accession>A0ABP3RMI7</accession>
<gene>
    <name evidence="23" type="primary">coxB</name>
    <name evidence="23" type="ORF">GCM10009001_33180</name>
</gene>
<comment type="function">
    <text evidence="14 18">Subunits I and II form the functional core of the enzyme complex. Electrons originating in cytochrome c are transferred via heme a and Cu(A) to the binuclear center formed by heme a3 and Cu(B).</text>
</comment>
<keyword evidence="8" id="KW-1278">Translocase</keyword>
<dbReference type="PROSITE" id="PS50857">
    <property type="entry name" value="COX2_CUA"/>
    <property type="match status" value="1"/>
</dbReference>
<dbReference type="InterPro" id="IPR014222">
    <property type="entry name" value="Cyt_c_oxidase_su2"/>
</dbReference>
<evidence type="ECO:0000256" key="13">
    <source>
        <dbReference type="ARBA" id="ARBA00023136"/>
    </source>
</evidence>
<dbReference type="InterPro" id="IPR008972">
    <property type="entry name" value="Cupredoxin"/>
</dbReference>
<dbReference type="Pfam" id="PF00034">
    <property type="entry name" value="Cytochrom_C"/>
    <property type="match status" value="1"/>
</dbReference>
<dbReference type="InterPro" id="IPR002429">
    <property type="entry name" value="CcO_II-like_C"/>
</dbReference>
<name>A0ABP3RMI7_9BACI</name>
<evidence type="ECO:0000256" key="4">
    <source>
        <dbReference type="ARBA" id="ARBA00022617"/>
    </source>
</evidence>
<feature type="domain" description="Cytochrome oxidase subunit II copper A binding" evidence="20">
    <location>
        <begin position="124"/>
        <end position="236"/>
    </location>
</feature>
<evidence type="ECO:0000256" key="5">
    <source>
        <dbReference type="ARBA" id="ARBA00022660"/>
    </source>
</evidence>
<dbReference type="RefSeq" id="WP_343815667.1">
    <property type="nucleotide sequence ID" value="NZ_BAAADS010000025.1"/>
</dbReference>
<dbReference type="PROSITE" id="PS51007">
    <property type="entry name" value="CYTC"/>
    <property type="match status" value="1"/>
</dbReference>
<evidence type="ECO:0000256" key="6">
    <source>
        <dbReference type="ARBA" id="ARBA00022692"/>
    </source>
</evidence>
<evidence type="ECO:0000259" key="20">
    <source>
        <dbReference type="PROSITE" id="PS50857"/>
    </source>
</evidence>
<dbReference type="PANTHER" id="PTHR22888:SF10">
    <property type="entry name" value="CYTOCHROME C OXIDASE SUBUNIT 2"/>
    <property type="match status" value="1"/>
</dbReference>
<evidence type="ECO:0000256" key="9">
    <source>
        <dbReference type="ARBA" id="ARBA00022982"/>
    </source>
</evidence>
<dbReference type="EMBL" id="BAAADS010000025">
    <property type="protein sequence ID" value="GAA0613314.1"/>
    <property type="molecule type" value="Genomic_DNA"/>
</dbReference>
<evidence type="ECO:0000256" key="17">
    <source>
        <dbReference type="RuleBase" id="RU000456"/>
    </source>
</evidence>
<evidence type="ECO:0000256" key="8">
    <source>
        <dbReference type="ARBA" id="ARBA00022967"/>
    </source>
</evidence>
<dbReference type="NCBIfam" id="TIGR02866">
    <property type="entry name" value="CoxB"/>
    <property type="match status" value="1"/>
</dbReference>
<evidence type="ECO:0000256" key="11">
    <source>
        <dbReference type="ARBA" id="ARBA00023004"/>
    </source>
</evidence>
<organism evidence="23 24">
    <name type="scientific">Virgibacillus siamensis</name>
    <dbReference type="NCBI Taxonomy" id="480071"/>
    <lineage>
        <taxon>Bacteria</taxon>
        <taxon>Bacillati</taxon>
        <taxon>Bacillota</taxon>
        <taxon>Bacilli</taxon>
        <taxon>Bacillales</taxon>
        <taxon>Bacillaceae</taxon>
        <taxon>Virgibacillus</taxon>
    </lineage>
</organism>
<dbReference type="InterPro" id="IPR009056">
    <property type="entry name" value="Cyt_c-like_dom"/>
</dbReference>
<dbReference type="Gene3D" id="2.60.40.420">
    <property type="entry name" value="Cupredoxins - blue copper proteins"/>
    <property type="match status" value="1"/>
</dbReference>
<feature type="domain" description="Cytochrome c" evidence="22">
    <location>
        <begin position="249"/>
        <end position="339"/>
    </location>
</feature>
<keyword evidence="10 19" id="KW-1133">Transmembrane helix</keyword>
<comment type="caution">
    <text evidence="23">The sequence shown here is derived from an EMBL/GenBank/DDBJ whole genome shotgun (WGS) entry which is preliminary data.</text>
</comment>
<keyword evidence="13 19" id="KW-0472">Membrane</keyword>
<protein>
    <recommendedName>
        <fullName evidence="18">Cytochrome c oxidase subunit 2</fullName>
        <ecNumber evidence="18">7.1.1.9</ecNumber>
    </recommendedName>
</protein>
<evidence type="ECO:0000259" key="22">
    <source>
        <dbReference type="PROSITE" id="PS51007"/>
    </source>
</evidence>
<dbReference type="PANTHER" id="PTHR22888">
    <property type="entry name" value="CYTOCHROME C OXIDASE, SUBUNIT II"/>
    <property type="match status" value="1"/>
</dbReference>
<dbReference type="EC" id="7.1.1.9" evidence="18"/>
<keyword evidence="5 17" id="KW-0679">Respiratory chain</keyword>
<reference evidence="24" key="1">
    <citation type="journal article" date="2019" name="Int. J. Syst. Evol. Microbiol.">
        <title>The Global Catalogue of Microorganisms (GCM) 10K type strain sequencing project: providing services to taxonomists for standard genome sequencing and annotation.</title>
        <authorList>
            <consortium name="The Broad Institute Genomics Platform"/>
            <consortium name="The Broad Institute Genome Sequencing Center for Infectious Disease"/>
            <person name="Wu L."/>
            <person name="Ma J."/>
        </authorList>
    </citation>
    <scope>NUCLEOTIDE SEQUENCE [LARGE SCALE GENOMIC DNA]</scope>
    <source>
        <strain evidence="24">JCM 15395</strain>
    </source>
</reference>
<feature type="transmembrane region" description="Helical" evidence="19">
    <location>
        <begin position="45"/>
        <end position="69"/>
    </location>
</feature>
<dbReference type="InterPro" id="IPR001505">
    <property type="entry name" value="Copper_CuA"/>
</dbReference>
<comment type="catalytic activity">
    <reaction evidence="15 18">
        <text>4 Fe(II)-[cytochrome c] + O2 + 8 H(+)(in) = 4 Fe(III)-[cytochrome c] + 2 H2O + 4 H(+)(out)</text>
        <dbReference type="Rhea" id="RHEA:11436"/>
        <dbReference type="Rhea" id="RHEA-COMP:10350"/>
        <dbReference type="Rhea" id="RHEA-COMP:14399"/>
        <dbReference type="ChEBI" id="CHEBI:15377"/>
        <dbReference type="ChEBI" id="CHEBI:15378"/>
        <dbReference type="ChEBI" id="CHEBI:15379"/>
        <dbReference type="ChEBI" id="CHEBI:29033"/>
        <dbReference type="ChEBI" id="CHEBI:29034"/>
        <dbReference type="EC" id="7.1.1.9"/>
    </reaction>
</comment>
<dbReference type="SUPFAM" id="SSF46626">
    <property type="entry name" value="Cytochrome c"/>
    <property type="match status" value="1"/>
</dbReference>
<keyword evidence="6 17" id="KW-0812">Transmembrane</keyword>
<evidence type="ECO:0000256" key="2">
    <source>
        <dbReference type="ARBA" id="ARBA00007866"/>
    </source>
</evidence>
<dbReference type="InterPro" id="IPR036257">
    <property type="entry name" value="Cyt_c_oxidase_su2_TM_sf"/>
</dbReference>
<keyword evidence="12 18" id="KW-0186">Copper</keyword>
<dbReference type="Pfam" id="PF00116">
    <property type="entry name" value="COX2"/>
    <property type="match status" value="1"/>
</dbReference>
<dbReference type="PROSITE" id="PS00078">
    <property type="entry name" value="COX2"/>
    <property type="match status" value="1"/>
</dbReference>
<dbReference type="CDD" id="cd04213">
    <property type="entry name" value="CuRO_CcO_Caa3_II"/>
    <property type="match status" value="1"/>
</dbReference>
<comment type="cofactor">
    <cofactor evidence="18">
        <name>Cu cation</name>
        <dbReference type="ChEBI" id="CHEBI:23378"/>
    </cofactor>
    <text evidence="18">Binds a copper A center.</text>
</comment>
<proteinExistence type="inferred from homology"/>
<dbReference type="SUPFAM" id="SSF49503">
    <property type="entry name" value="Cupredoxins"/>
    <property type="match status" value="1"/>
</dbReference>
<evidence type="ECO:0000313" key="24">
    <source>
        <dbReference type="Proteomes" id="UP001500866"/>
    </source>
</evidence>
<dbReference type="SUPFAM" id="SSF81464">
    <property type="entry name" value="Cytochrome c oxidase subunit II-like, transmembrane region"/>
    <property type="match status" value="1"/>
</dbReference>
<comment type="subcellular location">
    <subcellularLocation>
        <location evidence="17">Cell membrane</location>
        <topology evidence="17">Multi-pass membrane protein</topology>
    </subcellularLocation>
    <subcellularLocation>
        <location evidence="1">Membrane</location>
        <topology evidence="1">Multi-pass membrane protein</topology>
    </subcellularLocation>
</comment>
<dbReference type="InterPro" id="IPR011759">
    <property type="entry name" value="Cyt_c_oxidase_su2_TM_dom"/>
</dbReference>
<dbReference type="InterPro" id="IPR036909">
    <property type="entry name" value="Cyt_c-like_dom_sf"/>
</dbReference>
<evidence type="ECO:0000256" key="7">
    <source>
        <dbReference type="ARBA" id="ARBA00022723"/>
    </source>
</evidence>
<evidence type="ECO:0000256" key="10">
    <source>
        <dbReference type="ARBA" id="ARBA00022989"/>
    </source>
</evidence>
<evidence type="ECO:0000256" key="18">
    <source>
        <dbReference type="RuleBase" id="RU004024"/>
    </source>
</evidence>
<keyword evidence="4 16" id="KW-0349">Heme</keyword>
<evidence type="ECO:0000256" key="19">
    <source>
        <dbReference type="SAM" id="Phobius"/>
    </source>
</evidence>
<comment type="similarity">
    <text evidence="2 17">Belongs to the cytochrome c oxidase subunit 2 family.</text>
</comment>
<dbReference type="PROSITE" id="PS51257">
    <property type="entry name" value="PROKAR_LIPOPROTEIN"/>
    <property type="match status" value="1"/>
</dbReference>
<keyword evidence="24" id="KW-1185">Reference proteome</keyword>
<evidence type="ECO:0000256" key="14">
    <source>
        <dbReference type="ARBA" id="ARBA00024688"/>
    </source>
</evidence>
<evidence type="ECO:0000256" key="1">
    <source>
        <dbReference type="ARBA" id="ARBA00004141"/>
    </source>
</evidence>
<dbReference type="PROSITE" id="PS50999">
    <property type="entry name" value="COX2_TM"/>
    <property type="match status" value="1"/>
</dbReference>
<evidence type="ECO:0000256" key="12">
    <source>
        <dbReference type="ARBA" id="ARBA00023008"/>
    </source>
</evidence>
<keyword evidence="9 17" id="KW-0249">Electron transport</keyword>
<keyword evidence="11 16" id="KW-0408">Iron</keyword>
<keyword evidence="7 16" id="KW-0479">Metal-binding</keyword>
<keyword evidence="3 17" id="KW-0813">Transport</keyword>
<sequence length="353" mass="39367">MKGWMGKSRIFFLLSLLALLLAGCGKENLSALKPEGYGAETSMDLIILTAVIMLFVFAVVLLVYTIVLVRFRKKKGDKEFVPKQVEGNKTLETIWTIIPIVLLLIIAVPTVIATFDLADKSQAEEHLNVEVTGNQYWWHFNYEGKKIQTSQDLYIPVGEKVYLNMKSSDVIHSFWVPSISGKMDVNPTNVNTMFIKANEEGVYYGKCAELCGPSHSLMDFKVIAVSQEEFDQWVNDMQNVDPKAKPGSTVAQEGKTLFQENNCMGCHAIGSSPAQVAPNLTNFGDRTKIAGVLEPTKENLVKWIMDPESIKEGNKMTGKYPDVSKEEAGKIAEYLMQLQPSDITPEDAKENNK</sequence>
<evidence type="ECO:0000256" key="15">
    <source>
        <dbReference type="ARBA" id="ARBA00047816"/>
    </source>
</evidence>
<evidence type="ECO:0000259" key="21">
    <source>
        <dbReference type="PROSITE" id="PS50999"/>
    </source>
</evidence>
<evidence type="ECO:0000313" key="23">
    <source>
        <dbReference type="EMBL" id="GAA0613314.1"/>
    </source>
</evidence>
<evidence type="ECO:0000256" key="16">
    <source>
        <dbReference type="PROSITE-ProRule" id="PRU00433"/>
    </source>
</evidence>
<dbReference type="Gene3D" id="1.10.287.90">
    <property type="match status" value="1"/>
</dbReference>